<comment type="caution">
    <text evidence="1">The sequence shown here is derived from an EMBL/GenBank/DDBJ whole genome shotgun (WGS) entry which is preliminary data.</text>
</comment>
<evidence type="ECO:0000313" key="1">
    <source>
        <dbReference type="EMBL" id="KAI4807397.1"/>
    </source>
</evidence>
<sequence length="95" mass="10329">MPMENYEAALVRDSLRCYGVIPWHCVGEIKELCRVSSYLSADSSVVSSAAVAQRALSLSSRCSGWPEGALWSGGLAVVKCNLLLHKELRLGCDTR</sequence>
<reference evidence="1" key="1">
    <citation type="submission" date="2022-05" db="EMBL/GenBank/DDBJ databases">
        <title>Chromosome-level genome of Chaenocephalus aceratus.</title>
        <authorList>
            <person name="Park H."/>
        </authorList>
    </citation>
    <scope>NUCLEOTIDE SEQUENCE</scope>
    <source>
        <strain evidence="1">KU_202001</strain>
    </source>
</reference>
<dbReference type="Proteomes" id="UP001057452">
    <property type="component" value="Chromosome 19"/>
</dbReference>
<keyword evidence="2" id="KW-1185">Reference proteome</keyword>
<accession>A0ACB9W4V1</accession>
<proteinExistence type="predicted"/>
<organism evidence="1 2">
    <name type="scientific">Chaenocephalus aceratus</name>
    <name type="common">Blackfin icefish</name>
    <name type="synonym">Chaenichthys aceratus</name>
    <dbReference type="NCBI Taxonomy" id="36190"/>
    <lineage>
        <taxon>Eukaryota</taxon>
        <taxon>Metazoa</taxon>
        <taxon>Chordata</taxon>
        <taxon>Craniata</taxon>
        <taxon>Vertebrata</taxon>
        <taxon>Euteleostomi</taxon>
        <taxon>Actinopterygii</taxon>
        <taxon>Neopterygii</taxon>
        <taxon>Teleostei</taxon>
        <taxon>Neoteleostei</taxon>
        <taxon>Acanthomorphata</taxon>
        <taxon>Eupercaria</taxon>
        <taxon>Perciformes</taxon>
        <taxon>Notothenioidei</taxon>
        <taxon>Channichthyidae</taxon>
        <taxon>Chaenocephalus</taxon>
    </lineage>
</organism>
<evidence type="ECO:0000313" key="2">
    <source>
        <dbReference type="Proteomes" id="UP001057452"/>
    </source>
</evidence>
<name>A0ACB9W4V1_CHAAC</name>
<protein>
    <submittedName>
        <fullName evidence="1">Uncharacterized protein</fullName>
    </submittedName>
</protein>
<gene>
    <name evidence="1" type="ORF">KUCAC02_027205</name>
</gene>
<dbReference type="EMBL" id="CM043803">
    <property type="protein sequence ID" value="KAI4807397.1"/>
    <property type="molecule type" value="Genomic_DNA"/>
</dbReference>